<keyword evidence="2" id="KW-1185">Reference proteome</keyword>
<organism evidence="1 2">
    <name type="scientific">Thelephora ganbajun</name>
    <name type="common">Ganba fungus</name>
    <dbReference type="NCBI Taxonomy" id="370292"/>
    <lineage>
        <taxon>Eukaryota</taxon>
        <taxon>Fungi</taxon>
        <taxon>Dikarya</taxon>
        <taxon>Basidiomycota</taxon>
        <taxon>Agaricomycotina</taxon>
        <taxon>Agaricomycetes</taxon>
        <taxon>Thelephorales</taxon>
        <taxon>Thelephoraceae</taxon>
        <taxon>Thelephora</taxon>
    </lineage>
</organism>
<dbReference type="EMBL" id="MU117987">
    <property type="protein sequence ID" value="KAF9650249.1"/>
    <property type="molecule type" value="Genomic_DNA"/>
</dbReference>
<name>A0ACB6ZL25_THEGA</name>
<reference evidence="1" key="2">
    <citation type="journal article" date="2020" name="Nat. Commun.">
        <title>Large-scale genome sequencing of mycorrhizal fungi provides insights into the early evolution of symbiotic traits.</title>
        <authorList>
            <person name="Miyauchi S."/>
            <person name="Kiss E."/>
            <person name="Kuo A."/>
            <person name="Drula E."/>
            <person name="Kohler A."/>
            <person name="Sanchez-Garcia M."/>
            <person name="Morin E."/>
            <person name="Andreopoulos B."/>
            <person name="Barry K.W."/>
            <person name="Bonito G."/>
            <person name="Buee M."/>
            <person name="Carver A."/>
            <person name="Chen C."/>
            <person name="Cichocki N."/>
            <person name="Clum A."/>
            <person name="Culley D."/>
            <person name="Crous P.W."/>
            <person name="Fauchery L."/>
            <person name="Girlanda M."/>
            <person name="Hayes R.D."/>
            <person name="Keri Z."/>
            <person name="LaButti K."/>
            <person name="Lipzen A."/>
            <person name="Lombard V."/>
            <person name="Magnuson J."/>
            <person name="Maillard F."/>
            <person name="Murat C."/>
            <person name="Nolan M."/>
            <person name="Ohm R.A."/>
            <person name="Pangilinan J."/>
            <person name="Pereira M.F."/>
            <person name="Perotto S."/>
            <person name="Peter M."/>
            <person name="Pfister S."/>
            <person name="Riley R."/>
            <person name="Sitrit Y."/>
            <person name="Stielow J.B."/>
            <person name="Szollosi G."/>
            <person name="Zifcakova L."/>
            <person name="Stursova M."/>
            <person name="Spatafora J.W."/>
            <person name="Tedersoo L."/>
            <person name="Vaario L.M."/>
            <person name="Yamada A."/>
            <person name="Yan M."/>
            <person name="Wang P."/>
            <person name="Xu J."/>
            <person name="Bruns T."/>
            <person name="Baldrian P."/>
            <person name="Vilgalys R."/>
            <person name="Dunand C."/>
            <person name="Henrissat B."/>
            <person name="Grigoriev I.V."/>
            <person name="Hibbett D."/>
            <person name="Nagy L.G."/>
            <person name="Martin F.M."/>
        </authorList>
    </citation>
    <scope>NUCLEOTIDE SEQUENCE</scope>
    <source>
        <strain evidence="1">P2</strain>
    </source>
</reference>
<gene>
    <name evidence="1" type="ORF">BDM02DRAFT_3112499</name>
</gene>
<protein>
    <submittedName>
        <fullName evidence="1">Uncharacterized protein</fullName>
    </submittedName>
</protein>
<reference evidence="1" key="1">
    <citation type="submission" date="2019-10" db="EMBL/GenBank/DDBJ databases">
        <authorList>
            <consortium name="DOE Joint Genome Institute"/>
            <person name="Kuo A."/>
            <person name="Miyauchi S."/>
            <person name="Kiss E."/>
            <person name="Drula E."/>
            <person name="Kohler A."/>
            <person name="Sanchez-Garcia M."/>
            <person name="Andreopoulos B."/>
            <person name="Barry K.W."/>
            <person name="Bonito G."/>
            <person name="Buee M."/>
            <person name="Carver A."/>
            <person name="Chen C."/>
            <person name="Cichocki N."/>
            <person name="Clum A."/>
            <person name="Culley D."/>
            <person name="Crous P.W."/>
            <person name="Fauchery L."/>
            <person name="Girlanda M."/>
            <person name="Hayes R."/>
            <person name="Keri Z."/>
            <person name="Labutti K."/>
            <person name="Lipzen A."/>
            <person name="Lombard V."/>
            <person name="Magnuson J."/>
            <person name="Maillard F."/>
            <person name="Morin E."/>
            <person name="Murat C."/>
            <person name="Nolan M."/>
            <person name="Ohm R."/>
            <person name="Pangilinan J."/>
            <person name="Pereira M."/>
            <person name="Perotto S."/>
            <person name="Peter M."/>
            <person name="Riley R."/>
            <person name="Sitrit Y."/>
            <person name="Stielow B."/>
            <person name="Szollosi G."/>
            <person name="Zifcakova L."/>
            <person name="Stursova M."/>
            <person name="Spatafora J.W."/>
            <person name="Tedersoo L."/>
            <person name="Vaario L.-M."/>
            <person name="Yamada A."/>
            <person name="Yan M."/>
            <person name="Wang P."/>
            <person name="Xu J."/>
            <person name="Bruns T."/>
            <person name="Baldrian P."/>
            <person name="Vilgalys R."/>
            <person name="Henrissat B."/>
            <person name="Grigoriev I.V."/>
            <person name="Hibbett D."/>
            <person name="Nagy L.G."/>
            <person name="Martin F.M."/>
        </authorList>
    </citation>
    <scope>NUCLEOTIDE SEQUENCE</scope>
    <source>
        <strain evidence="1">P2</strain>
    </source>
</reference>
<proteinExistence type="predicted"/>
<evidence type="ECO:0000313" key="2">
    <source>
        <dbReference type="Proteomes" id="UP000886501"/>
    </source>
</evidence>
<sequence>MNWRSGKSSQPRDPPFTRPAEVDDDYDDAADEESAYSRPVGHRDSTIDHARPEVNKYSSTAPSIPPISFPDSSTPAPISQPGGYTSPTSRPSMDVYGAFSDPVPSGYSNPNPYSQPEPNRVSRTMQYADPYAAVRASITPQQQPGPPSYGHDDRY</sequence>
<evidence type="ECO:0000313" key="1">
    <source>
        <dbReference type="EMBL" id="KAF9650249.1"/>
    </source>
</evidence>
<accession>A0ACB6ZL25</accession>
<comment type="caution">
    <text evidence="1">The sequence shown here is derived from an EMBL/GenBank/DDBJ whole genome shotgun (WGS) entry which is preliminary data.</text>
</comment>
<dbReference type="Proteomes" id="UP000886501">
    <property type="component" value="Unassembled WGS sequence"/>
</dbReference>